<evidence type="ECO:0000313" key="1">
    <source>
        <dbReference type="EMBL" id="KKL84628.1"/>
    </source>
</evidence>
<comment type="caution">
    <text evidence="1">The sequence shown here is derived from an EMBL/GenBank/DDBJ whole genome shotgun (WGS) entry which is preliminary data.</text>
</comment>
<organism evidence="1">
    <name type="scientific">marine sediment metagenome</name>
    <dbReference type="NCBI Taxonomy" id="412755"/>
    <lineage>
        <taxon>unclassified sequences</taxon>
        <taxon>metagenomes</taxon>
        <taxon>ecological metagenomes</taxon>
    </lineage>
</organism>
<gene>
    <name evidence="1" type="ORF">LCGC14_1962850</name>
</gene>
<name>A0A0F9FED3_9ZZZZ</name>
<dbReference type="AlphaFoldDB" id="A0A0F9FED3"/>
<sequence length="99" mass="11279">MIGSFKIEVMDNLEDCNRGDFILNSKKPPGELLLKYHITTEGNTSNLHRDGLLLIQKRLFQGEELFFIHPYSDEERKAFPTFGEAVGVLINEIIGEINV</sequence>
<proteinExistence type="predicted"/>
<dbReference type="EMBL" id="LAZR01021649">
    <property type="protein sequence ID" value="KKL84628.1"/>
    <property type="molecule type" value="Genomic_DNA"/>
</dbReference>
<accession>A0A0F9FED3</accession>
<protein>
    <submittedName>
        <fullName evidence="1">Uncharacterized protein</fullName>
    </submittedName>
</protein>
<reference evidence="1" key="1">
    <citation type="journal article" date="2015" name="Nature">
        <title>Complex archaea that bridge the gap between prokaryotes and eukaryotes.</title>
        <authorList>
            <person name="Spang A."/>
            <person name="Saw J.H."/>
            <person name="Jorgensen S.L."/>
            <person name="Zaremba-Niedzwiedzka K."/>
            <person name="Martijn J."/>
            <person name="Lind A.E."/>
            <person name="van Eijk R."/>
            <person name="Schleper C."/>
            <person name="Guy L."/>
            <person name="Ettema T.J."/>
        </authorList>
    </citation>
    <scope>NUCLEOTIDE SEQUENCE</scope>
</reference>